<dbReference type="SUPFAM" id="SSF52540">
    <property type="entry name" value="P-loop containing nucleoside triphosphate hydrolases"/>
    <property type="match status" value="1"/>
</dbReference>
<dbReference type="InterPro" id="IPR020568">
    <property type="entry name" value="Ribosomal_Su5_D2-typ_SF"/>
</dbReference>
<dbReference type="EMBL" id="DWYC01000053">
    <property type="protein sequence ID" value="HJB57070.1"/>
    <property type="molecule type" value="Genomic_DNA"/>
</dbReference>
<proteinExistence type="inferred from homology"/>
<dbReference type="InterPro" id="IPR014721">
    <property type="entry name" value="Ribsml_uS5_D2-typ_fold_subgr"/>
</dbReference>
<gene>
    <name evidence="3" type="ORF">H9714_05925</name>
</gene>
<dbReference type="Gene3D" id="3.40.50.300">
    <property type="entry name" value="P-loop containing nucleotide triphosphate hydrolases"/>
    <property type="match status" value="1"/>
</dbReference>
<evidence type="ECO:0000313" key="3">
    <source>
        <dbReference type="EMBL" id="HJB57070.1"/>
    </source>
</evidence>
<dbReference type="InterPro" id="IPR045006">
    <property type="entry name" value="CHLI-like"/>
</dbReference>
<dbReference type="Gene3D" id="3.30.230.10">
    <property type="match status" value="1"/>
</dbReference>
<protein>
    <submittedName>
        <fullName evidence="3">YifB family Mg chelatase-like AAA ATPase</fullName>
    </submittedName>
</protein>
<dbReference type="InterPro" id="IPR004482">
    <property type="entry name" value="Mg_chelat-rel"/>
</dbReference>
<dbReference type="NCBIfam" id="TIGR00368">
    <property type="entry name" value="YifB family Mg chelatase-like AAA ATPase"/>
    <property type="match status" value="1"/>
</dbReference>
<reference evidence="3" key="2">
    <citation type="submission" date="2021-04" db="EMBL/GenBank/DDBJ databases">
        <authorList>
            <person name="Gilroy R."/>
        </authorList>
    </citation>
    <scope>NUCLEOTIDE SEQUENCE</scope>
    <source>
        <strain evidence="3">CHK189-11263</strain>
    </source>
</reference>
<dbReference type="InterPro" id="IPR003593">
    <property type="entry name" value="AAA+_ATPase"/>
</dbReference>
<dbReference type="Pfam" id="PF13335">
    <property type="entry name" value="Mg_chelatase_C"/>
    <property type="match status" value="1"/>
</dbReference>
<reference evidence="3" key="1">
    <citation type="journal article" date="2021" name="PeerJ">
        <title>Extensive microbial diversity within the chicken gut microbiome revealed by metagenomics and culture.</title>
        <authorList>
            <person name="Gilroy R."/>
            <person name="Ravi A."/>
            <person name="Getino M."/>
            <person name="Pursley I."/>
            <person name="Horton D.L."/>
            <person name="Alikhan N.F."/>
            <person name="Baker D."/>
            <person name="Gharbi K."/>
            <person name="Hall N."/>
            <person name="Watson M."/>
            <person name="Adriaenssens E.M."/>
            <person name="Foster-Nyarko E."/>
            <person name="Jarju S."/>
            <person name="Secka A."/>
            <person name="Antonio M."/>
            <person name="Oren A."/>
            <person name="Chaudhuri R.R."/>
            <person name="La Ragione R."/>
            <person name="Hildebrand F."/>
            <person name="Pallen M.J."/>
        </authorList>
    </citation>
    <scope>NUCLEOTIDE SEQUENCE</scope>
    <source>
        <strain evidence="3">CHK189-11263</strain>
    </source>
</reference>
<dbReference type="SUPFAM" id="SSF54211">
    <property type="entry name" value="Ribosomal protein S5 domain 2-like"/>
    <property type="match status" value="1"/>
</dbReference>
<comment type="similarity">
    <text evidence="1">Belongs to the Mg-chelatase subunits D/I family. ComM subfamily.</text>
</comment>
<dbReference type="Pfam" id="PF13541">
    <property type="entry name" value="ChlI"/>
    <property type="match status" value="1"/>
</dbReference>
<dbReference type="Proteomes" id="UP000824208">
    <property type="component" value="Unassembled WGS sequence"/>
</dbReference>
<dbReference type="InterPro" id="IPR027417">
    <property type="entry name" value="P-loop_NTPase"/>
</dbReference>
<dbReference type="PANTHER" id="PTHR32039:SF7">
    <property type="entry name" value="COMPETENCE PROTEIN COMM"/>
    <property type="match status" value="1"/>
</dbReference>
<accession>A0A9D2MA68</accession>
<evidence type="ECO:0000313" key="4">
    <source>
        <dbReference type="Proteomes" id="UP000824208"/>
    </source>
</evidence>
<organism evidence="3 4">
    <name type="scientific">Candidatus Flavonifractor intestinipullorum</name>
    <dbReference type="NCBI Taxonomy" id="2838587"/>
    <lineage>
        <taxon>Bacteria</taxon>
        <taxon>Bacillati</taxon>
        <taxon>Bacillota</taxon>
        <taxon>Clostridia</taxon>
        <taxon>Eubacteriales</taxon>
        <taxon>Oscillospiraceae</taxon>
        <taxon>Flavonifractor</taxon>
    </lineage>
</organism>
<dbReference type="AlphaFoldDB" id="A0A9D2MA68"/>
<name>A0A9D2MA68_9FIRM</name>
<dbReference type="InterPro" id="IPR000523">
    <property type="entry name" value="Mg_chelatse_chII-like_cat_dom"/>
</dbReference>
<evidence type="ECO:0000256" key="1">
    <source>
        <dbReference type="ARBA" id="ARBA00006354"/>
    </source>
</evidence>
<dbReference type="GO" id="GO:0005524">
    <property type="term" value="F:ATP binding"/>
    <property type="evidence" value="ECO:0007669"/>
    <property type="project" value="InterPro"/>
</dbReference>
<dbReference type="InterPro" id="IPR025158">
    <property type="entry name" value="Mg_chelat-rel_C"/>
</dbReference>
<comment type="caution">
    <text evidence="3">The sequence shown here is derived from an EMBL/GenBank/DDBJ whole genome shotgun (WGS) entry which is preliminary data.</text>
</comment>
<feature type="domain" description="AAA+ ATPase" evidence="2">
    <location>
        <begin position="209"/>
        <end position="393"/>
    </location>
</feature>
<dbReference type="PANTHER" id="PTHR32039">
    <property type="entry name" value="MAGNESIUM-CHELATASE SUBUNIT CHLI"/>
    <property type="match status" value="1"/>
</dbReference>
<evidence type="ECO:0000259" key="2">
    <source>
        <dbReference type="SMART" id="SM00382"/>
    </source>
</evidence>
<dbReference type="SMART" id="SM00382">
    <property type="entry name" value="AAA"/>
    <property type="match status" value="1"/>
</dbReference>
<dbReference type="Pfam" id="PF01078">
    <property type="entry name" value="Mg_chelatase"/>
    <property type="match status" value="1"/>
</dbReference>
<sequence length="506" mass="54162">MFCKVRSLGLHGVTGYEVSAECDLSNGLPAFDVVGLPDAAVKEARNRVRSAARNCGFSFPVSRITVNLAPADRRKAGTVYDLPMLVGILAAGGQLPPPAPDAAFVGELSLSGELRPVTGMLPMALAARRAGLTTLYVPAGSAAEATLADGLTVYGVERVEDLVAHLRGEAPLPPAPPWVPAPVGEGELDFADVKGQDQAKRALEIAAAGGHNLAMIGPPGSGKSMLAKRLPSILPALSEREALEATEIHSVMGLTSREHPMVSQRPFRAPHHSISATGMAGGGSPVPRPGEISLAHNGVLFLDELPEFHKDVLESLRQPLEEGRVQIARAAASETFPARFMLVCAMNPCKCGWYGHPSHRCRCSEAEVKKYLGKLSGPLLDRIDLYVEVPALEFDELARRPRAESSAQIRRRVAAARAVQAARFGPQGPDCNAHMDAPALQRFCPLDEACQGVMKGAFERLGLTARSYDRILRVARTIADLDGAEQIGVPHLAEAIQYRESPYFRR</sequence>